<dbReference type="InterPro" id="IPR050147">
    <property type="entry name" value="Ser/Thr_Dehydratase"/>
</dbReference>
<dbReference type="PROSITE" id="PS00165">
    <property type="entry name" value="DEHYDRATASE_SER_THR"/>
    <property type="match status" value="1"/>
</dbReference>
<proteinExistence type="inferred from homology"/>
<comment type="cofactor">
    <cofactor evidence="2 15">
        <name>pyridoxal 5'-phosphate</name>
        <dbReference type="ChEBI" id="CHEBI:597326"/>
    </cofactor>
</comment>
<evidence type="ECO:0000256" key="2">
    <source>
        <dbReference type="ARBA" id="ARBA00001933"/>
    </source>
</evidence>
<keyword evidence="19" id="KW-1185">Reference proteome</keyword>
<dbReference type="GO" id="GO:0006565">
    <property type="term" value="P:L-serine catabolic process"/>
    <property type="evidence" value="ECO:0007669"/>
    <property type="project" value="TreeGrafter"/>
</dbReference>
<feature type="compositionally biased region" description="Polar residues" evidence="16">
    <location>
        <begin position="382"/>
        <end position="401"/>
    </location>
</feature>
<dbReference type="InterPro" id="IPR000634">
    <property type="entry name" value="Ser/Thr_deHydtase_PyrdxlP-BS"/>
</dbReference>
<dbReference type="InterPro" id="IPR005787">
    <property type="entry name" value="Thr_deHydtase_biosynth"/>
</dbReference>
<dbReference type="SUPFAM" id="SSF53686">
    <property type="entry name" value="Tryptophan synthase beta subunit-like PLP-dependent enzymes"/>
    <property type="match status" value="1"/>
</dbReference>
<dbReference type="InterPro" id="IPR001926">
    <property type="entry name" value="TrpB-like_PALP"/>
</dbReference>
<comment type="catalytic activity">
    <reaction evidence="1 15">
        <text>L-threonine = 2-oxobutanoate + NH4(+)</text>
        <dbReference type="Rhea" id="RHEA:22108"/>
        <dbReference type="ChEBI" id="CHEBI:16763"/>
        <dbReference type="ChEBI" id="CHEBI:28938"/>
        <dbReference type="ChEBI" id="CHEBI:57926"/>
        <dbReference type="EC" id="4.3.1.19"/>
    </reaction>
</comment>
<evidence type="ECO:0000256" key="13">
    <source>
        <dbReference type="ARBA" id="ARBA00023239"/>
    </source>
</evidence>
<dbReference type="Pfam" id="PF00585">
    <property type="entry name" value="Thr_dehydrat_C"/>
    <property type="match status" value="2"/>
</dbReference>
<dbReference type="CDD" id="cd15550">
    <property type="entry name" value="PHD_MLL5"/>
    <property type="match status" value="1"/>
</dbReference>
<dbReference type="GO" id="GO:0003941">
    <property type="term" value="F:L-serine ammonia-lyase activity"/>
    <property type="evidence" value="ECO:0007669"/>
    <property type="project" value="TreeGrafter"/>
</dbReference>
<dbReference type="EC" id="4.3.1.19" evidence="15"/>
<evidence type="ECO:0000256" key="1">
    <source>
        <dbReference type="ARBA" id="ARBA00001274"/>
    </source>
</evidence>
<evidence type="ECO:0000313" key="18">
    <source>
        <dbReference type="EMBL" id="KAJ8469716.1"/>
    </source>
</evidence>
<organism evidence="18 19">
    <name type="scientific">Trametes cubensis</name>
    <dbReference type="NCBI Taxonomy" id="1111947"/>
    <lineage>
        <taxon>Eukaryota</taxon>
        <taxon>Fungi</taxon>
        <taxon>Dikarya</taxon>
        <taxon>Basidiomycota</taxon>
        <taxon>Agaricomycotina</taxon>
        <taxon>Agaricomycetes</taxon>
        <taxon>Polyporales</taxon>
        <taxon>Polyporaceae</taxon>
        <taxon>Trametes</taxon>
    </lineage>
</organism>
<dbReference type="SUPFAM" id="SSF55021">
    <property type="entry name" value="ACT-like"/>
    <property type="match status" value="1"/>
</dbReference>
<feature type="region of interest" description="Disordered" evidence="16">
    <location>
        <begin position="200"/>
        <end position="244"/>
    </location>
</feature>
<name>A0AAD7TMZ9_9APHY</name>
<accession>A0AAD7TMZ9</accession>
<evidence type="ECO:0000256" key="4">
    <source>
        <dbReference type="ARBA" id="ARBA00010869"/>
    </source>
</evidence>
<dbReference type="AlphaFoldDB" id="A0AAD7TMZ9"/>
<feature type="region of interest" description="Disordered" evidence="16">
    <location>
        <begin position="279"/>
        <end position="421"/>
    </location>
</feature>
<dbReference type="Pfam" id="PF20826">
    <property type="entry name" value="PHD_5"/>
    <property type="match status" value="1"/>
</dbReference>
<dbReference type="NCBIfam" id="TIGR01124">
    <property type="entry name" value="ilvA_2Cterm"/>
    <property type="match status" value="1"/>
</dbReference>
<dbReference type="PANTHER" id="PTHR48078">
    <property type="entry name" value="THREONINE DEHYDRATASE, MITOCHONDRIAL-RELATED"/>
    <property type="match status" value="1"/>
</dbReference>
<dbReference type="Gene3D" id="3.40.50.1100">
    <property type="match status" value="2"/>
</dbReference>
<dbReference type="InterPro" id="IPR036052">
    <property type="entry name" value="TrpB-like_PALP_sf"/>
</dbReference>
<feature type="region of interest" description="Disordered" evidence="16">
    <location>
        <begin position="1"/>
        <end position="134"/>
    </location>
</feature>
<reference evidence="18" key="1">
    <citation type="submission" date="2022-11" db="EMBL/GenBank/DDBJ databases">
        <title>Genome Sequence of Cubamyces cubensis.</title>
        <authorList>
            <person name="Buettner E."/>
        </authorList>
    </citation>
    <scope>NUCLEOTIDE SEQUENCE</scope>
    <source>
        <strain evidence="18">MPL-01</strain>
    </source>
</reference>
<feature type="compositionally biased region" description="Low complexity" evidence="16">
    <location>
        <begin position="203"/>
        <end position="229"/>
    </location>
</feature>
<dbReference type="InterPro" id="IPR001721">
    <property type="entry name" value="TD_ACT-like"/>
</dbReference>
<evidence type="ECO:0000256" key="15">
    <source>
        <dbReference type="RuleBase" id="RU362012"/>
    </source>
</evidence>
<dbReference type="CDD" id="cd04907">
    <property type="entry name" value="ACT_ThrD-I_2"/>
    <property type="match status" value="1"/>
</dbReference>
<evidence type="ECO:0000256" key="11">
    <source>
        <dbReference type="ARBA" id="ARBA00022833"/>
    </source>
</evidence>
<evidence type="ECO:0000259" key="17">
    <source>
        <dbReference type="PROSITE" id="PS51672"/>
    </source>
</evidence>
<gene>
    <name evidence="18" type="ORF">ONZ51_g8796</name>
</gene>
<dbReference type="InterPro" id="IPR045865">
    <property type="entry name" value="ACT-like_dom_sf"/>
</dbReference>
<dbReference type="Gene3D" id="3.40.1020.10">
    <property type="entry name" value="Biosynthetic Threonine Deaminase, Domain 3"/>
    <property type="match status" value="1"/>
</dbReference>
<evidence type="ECO:0000313" key="19">
    <source>
        <dbReference type="Proteomes" id="UP001215151"/>
    </source>
</evidence>
<dbReference type="FunFam" id="3.40.50.1100:FF:000005">
    <property type="entry name" value="Threonine dehydratase catabolic"/>
    <property type="match status" value="1"/>
</dbReference>
<dbReference type="NCBIfam" id="NF006674">
    <property type="entry name" value="PRK09224.1"/>
    <property type="match status" value="1"/>
</dbReference>
<evidence type="ECO:0000256" key="5">
    <source>
        <dbReference type="ARBA" id="ARBA00011881"/>
    </source>
</evidence>
<evidence type="ECO:0000256" key="7">
    <source>
        <dbReference type="ARBA" id="ARBA00022624"/>
    </source>
</evidence>
<dbReference type="GO" id="GO:0009097">
    <property type="term" value="P:isoleucine biosynthetic process"/>
    <property type="evidence" value="ECO:0007669"/>
    <property type="project" value="UniProtKB-UniRule"/>
</dbReference>
<evidence type="ECO:0000256" key="16">
    <source>
        <dbReference type="SAM" id="MobiDB-lite"/>
    </source>
</evidence>
<dbReference type="Gene3D" id="3.30.40.10">
    <property type="entry name" value="Zinc/RING finger domain, C3HC4 (zinc finger)"/>
    <property type="match status" value="1"/>
</dbReference>
<keyword evidence="14 15" id="KW-0100">Branched-chain amino acid biosynthesis</keyword>
<feature type="compositionally biased region" description="Low complexity" evidence="16">
    <location>
        <begin position="333"/>
        <end position="342"/>
    </location>
</feature>
<evidence type="ECO:0000256" key="12">
    <source>
        <dbReference type="ARBA" id="ARBA00022898"/>
    </source>
</evidence>
<comment type="caution">
    <text evidence="18">The sequence shown here is derived from an EMBL/GenBank/DDBJ whole genome shotgun (WGS) entry which is preliminary data.</text>
</comment>
<dbReference type="GO" id="GO:0030170">
    <property type="term" value="F:pyridoxal phosphate binding"/>
    <property type="evidence" value="ECO:0007669"/>
    <property type="project" value="InterPro"/>
</dbReference>
<evidence type="ECO:0000256" key="6">
    <source>
        <dbReference type="ARBA" id="ARBA00022605"/>
    </source>
</evidence>
<feature type="compositionally biased region" description="Acidic residues" evidence="16">
    <location>
        <begin position="108"/>
        <end position="134"/>
    </location>
</feature>
<evidence type="ECO:0000256" key="14">
    <source>
        <dbReference type="ARBA" id="ARBA00023304"/>
    </source>
</evidence>
<keyword evidence="11" id="KW-0862">Zinc</keyword>
<sequence>MMANVATMGPPPSPKEPRRSGRRPAPSSSKSPAGSPPSEATPKSKDAASRPSLNTSHSNGRNKRAKNEDIDEPLEELPKNGVNSNGGASRSKRKGKDKEKMALVVEIPPDENQENADPVGDDGLAENGEDEEEGGITRCICEDEGDQGEFMAQCEECKAWQHGVCMGYADAELVPQHYFCEQCRPELWIDLIEQWAAKRARQSSTRSHPPTTPSVPHAPRSSRSHSPAVLLKAPKRRNTMNSRDAAYEESVQALIEATKSEAVNYDLLPRTPVSAVSINGSLNGHAQDPEVESVTNAKKKRKRTDDDAASVKRTRSASITSDRPPPSALARETTPQNTTKTAAPPPPAPTSRTTNARNKRNASRKSQAQDLASVDGDEAGSSAPNRRQASNNRSKANNTSDHNNRRGQGNTGGTSAGNSAASRAYHQSHAYVVSQQPLFTSWNLPDYLAHLEPMLPTDVPRPLEVRGSVLDGTTRDSQERTTERGVKVKWPSKRMSVGDMNKRVRSLVEWVGREQAAAMERTRRKEALEKALQEVRAQDRAAATADAGADQMDLDATASENPEPCERGIASFPSDPTASKPVVENGGEETTMKMMEELMEELIRFQERFGPEPISPGPYPRLATHTLLPDGTPDYLRLILTSKVYEILKETPLVFCPNLSARLGNQIWLKREDLQEVFSFKIRGAYNFMASLTEEERWKGVVTCSAGNHAQGVALSGSRLGIPCTIVMPKATPSIKVRNVSRLGAKVVLYGQDFDEAKTECARLAATYGLVFVPPYDDPLVIAGQGTVGAEILKQIPSPESLDGIVAGVGGGGLVAGICEYVKRIGSPKTKVIGAETVDADAMDRSLKQGERVTLPEVGLFSDGTAVKIVGQEPFRICQRLLDGVVKVDTDEICAAIKDVFEETRSITEPAGALALAGLKRYIIDNQLVGAEKKFVAVISGANMNFDRLRFVAERAELGEGREALLSVEIPEKPGSFIALHDMIHPRATTEFVYRFHNPERAQIFLSFQLETTTREKEVSDLLTALEQKGMKGVDISDDEMAKTHARYMIGGCCEVSNERLFRFEFPERPDALRRFLKGLHSGWNISLFHYRNHGADIGKVLAGIQVPPEDTAQFTDFLQKLGYPYVEETENEVYKRYLRG</sequence>
<dbReference type="GO" id="GO:0008270">
    <property type="term" value="F:zinc ion binding"/>
    <property type="evidence" value="ECO:0007669"/>
    <property type="project" value="UniProtKB-KW"/>
</dbReference>
<dbReference type="CDD" id="cd01562">
    <property type="entry name" value="Thr-dehyd"/>
    <property type="match status" value="1"/>
</dbReference>
<keyword evidence="12 15" id="KW-0663">Pyridoxal phosphate</keyword>
<keyword evidence="6 15" id="KW-0028">Amino-acid biosynthesis</keyword>
<feature type="domain" description="ACT-like" evidence="17">
    <location>
        <begin position="1060"/>
        <end position="1131"/>
    </location>
</feature>
<keyword evidence="8" id="KW-0479">Metal-binding</keyword>
<keyword evidence="9" id="KW-0677">Repeat</keyword>
<dbReference type="InterPro" id="IPR013083">
    <property type="entry name" value="Znf_RING/FYVE/PHD"/>
</dbReference>
<dbReference type="EMBL" id="JAPEVG010000277">
    <property type="protein sequence ID" value="KAJ8469716.1"/>
    <property type="molecule type" value="Genomic_DNA"/>
</dbReference>
<dbReference type="FunFam" id="3.40.1020.10:FF:000001">
    <property type="entry name" value="L-threonine dehydratase"/>
    <property type="match status" value="1"/>
</dbReference>
<evidence type="ECO:0000256" key="8">
    <source>
        <dbReference type="ARBA" id="ARBA00022723"/>
    </source>
</evidence>
<comment type="pathway">
    <text evidence="3 15">Amino-acid biosynthesis; L-isoleucine biosynthesis; 2-oxobutanoate from L-threonine: step 1/1.</text>
</comment>
<keyword evidence="13 15" id="KW-0456">Lyase</keyword>
<evidence type="ECO:0000256" key="9">
    <source>
        <dbReference type="ARBA" id="ARBA00022737"/>
    </source>
</evidence>
<feature type="compositionally biased region" description="Low complexity" evidence="16">
    <location>
        <begin position="23"/>
        <end position="38"/>
    </location>
</feature>
<dbReference type="PANTHER" id="PTHR48078:SF11">
    <property type="entry name" value="THREONINE DEHYDRATASE, MITOCHONDRIAL"/>
    <property type="match status" value="1"/>
</dbReference>
<dbReference type="SMART" id="SM00249">
    <property type="entry name" value="PHD"/>
    <property type="match status" value="1"/>
</dbReference>
<dbReference type="CDD" id="cd04906">
    <property type="entry name" value="ACT_ThrD-I_1"/>
    <property type="match status" value="1"/>
</dbReference>
<keyword evidence="7 15" id="KW-0412">Isoleucine biosynthesis</keyword>
<evidence type="ECO:0000256" key="3">
    <source>
        <dbReference type="ARBA" id="ARBA00004810"/>
    </source>
</evidence>
<dbReference type="Proteomes" id="UP001215151">
    <property type="component" value="Unassembled WGS sequence"/>
</dbReference>
<evidence type="ECO:0000256" key="10">
    <source>
        <dbReference type="ARBA" id="ARBA00022771"/>
    </source>
</evidence>
<feature type="region of interest" description="Disordered" evidence="16">
    <location>
        <begin position="556"/>
        <end position="583"/>
    </location>
</feature>
<dbReference type="InterPro" id="IPR011011">
    <property type="entry name" value="Znf_FYVE_PHD"/>
</dbReference>
<keyword evidence="10" id="KW-0863">Zinc-finger</keyword>
<feature type="domain" description="ACT-like" evidence="17">
    <location>
        <begin position="964"/>
        <end position="1038"/>
    </location>
</feature>
<dbReference type="SUPFAM" id="SSF57903">
    <property type="entry name" value="FYVE/PHD zinc finger"/>
    <property type="match status" value="1"/>
</dbReference>
<dbReference type="GO" id="GO:0004794">
    <property type="term" value="F:threonine deaminase activity"/>
    <property type="evidence" value="ECO:0007669"/>
    <property type="project" value="UniProtKB-UniRule"/>
</dbReference>
<dbReference type="Pfam" id="PF00291">
    <property type="entry name" value="PALP"/>
    <property type="match status" value="1"/>
</dbReference>
<comment type="similarity">
    <text evidence="4 15">Belongs to the serine/threonine dehydratase family.</text>
</comment>
<protein>
    <recommendedName>
        <fullName evidence="15">Threonine dehydratase</fullName>
        <ecNumber evidence="15">4.3.1.19</ecNumber>
    </recommendedName>
    <alternativeName>
        <fullName evidence="15">Threonine deaminase</fullName>
    </alternativeName>
</protein>
<comment type="subunit">
    <text evidence="5">Homotetramer.</text>
</comment>
<dbReference type="InterPro" id="IPR001965">
    <property type="entry name" value="Znf_PHD"/>
</dbReference>
<dbReference type="GO" id="GO:0006567">
    <property type="term" value="P:L-threonine catabolic process"/>
    <property type="evidence" value="ECO:0007669"/>
    <property type="project" value="TreeGrafter"/>
</dbReference>
<dbReference type="InterPro" id="IPR038110">
    <property type="entry name" value="TD_ACT-like_sf"/>
</dbReference>
<dbReference type="PROSITE" id="PS51672">
    <property type="entry name" value="ACT_LIKE"/>
    <property type="match status" value="2"/>
</dbReference>